<dbReference type="RefSeq" id="WP_122936702.1">
    <property type="nucleotide sequence ID" value="NZ_JBHSNT010000007.1"/>
</dbReference>
<dbReference type="GO" id="GO:0009368">
    <property type="term" value="C:endopeptidase Clp complex"/>
    <property type="evidence" value="ECO:0007669"/>
    <property type="project" value="TreeGrafter"/>
</dbReference>
<evidence type="ECO:0000256" key="3">
    <source>
        <dbReference type="RuleBase" id="RU003567"/>
    </source>
</evidence>
<name>A0A3M8AFP2_9MICO</name>
<reference evidence="4 5" key="1">
    <citation type="submission" date="2018-10" db="EMBL/GenBank/DDBJ databases">
        <title>Isolation, diversity and antibacterial activity of antinobacteria from the wheat rhizosphere soil.</title>
        <authorList>
            <person name="Sun T."/>
        </authorList>
    </citation>
    <scope>NUCLEOTIDE SEQUENCE [LARGE SCALE GENOMIC DNA]</scope>
    <source>
        <strain evidence="4 5">SJ-23</strain>
    </source>
</reference>
<dbReference type="PANTHER" id="PTHR10381">
    <property type="entry name" value="ATP-DEPENDENT CLP PROTEASE PROTEOLYTIC SUBUNIT"/>
    <property type="match status" value="1"/>
</dbReference>
<comment type="caution">
    <text evidence="2">Lacks conserved residue(s) required for the propagation of feature annotation.</text>
</comment>
<keyword evidence="2 4" id="KW-0645">Protease</keyword>
<comment type="subunit">
    <text evidence="2">Fourteen ClpP subunits assemble into 2 heptameric rings which stack back to back to give a disk-like structure with a central cavity, resembling the structure of eukaryotic proteasomes.</text>
</comment>
<dbReference type="GO" id="GO:0051117">
    <property type="term" value="F:ATPase binding"/>
    <property type="evidence" value="ECO:0007669"/>
    <property type="project" value="TreeGrafter"/>
</dbReference>
<dbReference type="EMBL" id="RHHB01000012">
    <property type="protein sequence ID" value="RNB50034.1"/>
    <property type="molecule type" value="Genomic_DNA"/>
</dbReference>
<comment type="similarity">
    <text evidence="1 2 3">Belongs to the peptidase S14 family.</text>
</comment>
<dbReference type="PRINTS" id="PR00127">
    <property type="entry name" value="CLPPROTEASEP"/>
</dbReference>
<dbReference type="GO" id="GO:0005737">
    <property type="term" value="C:cytoplasm"/>
    <property type="evidence" value="ECO:0007669"/>
    <property type="project" value="UniProtKB-SubCell"/>
</dbReference>
<gene>
    <name evidence="2" type="primary">clpP</name>
    <name evidence="4" type="ORF">EDM22_08885</name>
</gene>
<comment type="function">
    <text evidence="2">Cleaves peptides in various proteins in a process that requires ATP hydrolysis. Has a chymotrypsin-like activity. Plays a major role in the degradation of misfolded proteins.</text>
</comment>
<dbReference type="SUPFAM" id="SSF52096">
    <property type="entry name" value="ClpP/crotonase"/>
    <property type="match status" value="1"/>
</dbReference>
<dbReference type="InterPro" id="IPR029045">
    <property type="entry name" value="ClpP/crotonase-like_dom_sf"/>
</dbReference>
<dbReference type="Gene3D" id="3.90.226.10">
    <property type="entry name" value="2-enoyl-CoA Hydratase, Chain A, domain 1"/>
    <property type="match status" value="1"/>
</dbReference>
<organism evidence="4 5">
    <name type="scientific">Agromyces tardus</name>
    <dbReference type="NCBI Taxonomy" id="2583849"/>
    <lineage>
        <taxon>Bacteria</taxon>
        <taxon>Bacillati</taxon>
        <taxon>Actinomycetota</taxon>
        <taxon>Actinomycetes</taxon>
        <taxon>Micrococcales</taxon>
        <taxon>Microbacteriaceae</taxon>
        <taxon>Agromyces</taxon>
    </lineage>
</organism>
<dbReference type="Proteomes" id="UP000275048">
    <property type="component" value="Unassembled WGS sequence"/>
</dbReference>
<keyword evidence="2" id="KW-0378">Hydrolase</keyword>
<dbReference type="PANTHER" id="PTHR10381:SF26">
    <property type="entry name" value="ATP-DEPENDENT CLP PROTEASE PROTEOLYTIC SUBUNIT-LIKE-RELATED"/>
    <property type="match status" value="1"/>
</dbReference>
<accession>A0A3M8AFP2</accession>
<comment type="subcellular location">
    <subcellularLocation>
        <location evidence="2">Cytoplasm</location>
    </subcellularLocation>
</comment>
<dbReference type="OrthoDB" id="9802800at2"/>
<feature type="active site" evidence="2">
    <location>
        <position position="125"/>
    </location>
</feature>
<keyword evidence="2" id="KW-0720">Serine protease</keyword>
<protein>
    <recommendedName>
        <fullName evidence="2 3">ATP-dependent Clp protease proteolytic subunit</fullName>
        <ecNumber evidence="2">3.4.21.92</ecNumber>
    </recommendedName>
    <alternativeName>
        <fullName evidence="2">Endopeptidase Clp</fullName>
    </alternativeName>
</protein>
<dbReference type="InterPro" id="IPR001907">
    <property type="entry name" value="ClpP"/>
</dbReference>
<keyword evidence="2" id="KW-0963">Cytoplasm</keyword>
<comment type="catalytic activity">
    <reaction evidence="2">
        <text>Hydrolysis of proteins to small peptides in the presence of ATP and magnesium. alpha-casein is the usual test substrate. In the absence of ATP, only oligopeptides shorter than five residues are hydrolyzed (such as succinyl-Leu-Tyr-|-NHMec, and Leu-Tyr-Leu-|-Tyr-Trp, in which cleavage of the -Tyr-|-Leu- and -Tyr-|-Trp bonds also occurs).</text>
        <dbReference type="EC" id="3.4.21.92"/>
    </reaction>
</comment>
<dbReference type="Pfam" id="PF00574">
    <property type="entry name" value="CLP_protease"/>
    <property type="match status" value="1"/>
</dbReference>
<evidence type="ECO:0000256" key="1">
    <source>
        <dbReference type="ARBA" id="ARBA00007039"/>
    </source>
</evidence>
<dbReference type="AlphaFoldDB" id="A0A3M8AFP2"/>
<sequence length="202" mass="21290">MSTYSIPYVVERRGNVERTVDVYSRLLGDRIVYLGTEIDDGVANVLIAQLLHLASESQDAPISLYVNSPGGSPSAALAVYDTMRHIHPEVATTCVGQAGGPAAVLLAGGARGRRSILPHAKVTLHQPSSQGRGTVPDLILHADEVLRVRAELEAALAADTGRDLAALRHDTDRDLILPAAAAVQYGLADHVLAAQARVQPAA</sequence>
<dbReference type="CDD" id="cd07017">
    <property type="entry name" value="S14_ClpP_2"/>
    <property type="match status" value="1"/>
</dbReference>
<evidence type="ECO:0000256" key="2">
    <source>
        <dbReference type="HAMAP-Rule" id="MF_00444"/>
    </source>
</evidence>
<evidence type="ECO:0000313" key="4">
    <source>
        <dbReference type="EMBL" id="RNB50034.1"/>
    </source>
</evidence>
<dbReference type="EC" id="3.4.21.92" evidence="2"/>
<dbReference type="HAMAP" id="MF_00444">
    <property type="entry name" value="ClpP"/>
    <property type="match status" value="1"/>
</dbReference>
<proteinExistence type="inferred from homology"/>
<dbReference type="InterPro" id="IPR023562">
    <property type="entry name" value="ClpP/TepA"/>
</dbReference>
<dbReference type="GO" id="GO:0006515">
    <property type="term" value="P:protein quality control for misfolded or incompletely synthesized proteins"/>
    <property type="evidence" value="ECO:0007669"/>
    <property type="project" value="TreeGrafter"/>
</dbReference>
<dbReference type="GO" id="GO:0004252">
    <property type="term" value="F:serine-type endopeptidase activity"/>
    <property type="evidence" value="ECO:0007669"/>
    <property type="project" value="UniProtKB-UniRule"/>
</dbReference>
<keyword evidence="5" id="KW-1185">Reference proteome</keyword>
<evidence type="ECO:0000313" key="5">
    <source>
        <dbReference type="Proteomes" id="UP000275048"/>
    </source>
</evidence>
<dbReference type="GO" id="GO:0004176">
    <property type="term" value="F:ATP-dependent peptidase activity"/>
    <property type="evidence" value="ECO:0007669"/>
    <property type="project" value="InterPro"/>
</dbReference>
<comment type="caution">
    <text evidence="4">The sequence shown here is derived from an EMBL/GenBank/DDBJ whole genome shotgun (WGS) entry which is preliminary data.</text>
</comment>